<evidence type="ECO:0000256" key="1">
    <source>
        <dbReference type="ARBA" id="ARBA00002061"/>
    </source>
</evidence>
<keyword evidence="15" id="KW-1185">Reference proteome</keyword>
<feature type="transmembrane region" description="Helical" evidence="13">
    <location>
        <begin position="20"/>
        <end position="39"/>
    </location>
</feature>
<dbReference type="SMART" id="SM01323">
    <property type="entry name" value="YajC"/>
    <property type="match status" value="1"/>
</dbReference>
<dbReference type="PRINTS" id="PR01853">
    <property type="entry name" value="YAJCTRNLCASE"/>
</dbReference>
<dbReference type="Proteomes" id="UP000644749">
    <property type="component" value="Unassembled WGS sequence"/>
</dbReference>
<keyword evidence="12 13" id="KW-0472">Membrane</keyword>
<dbReference type="InterPro" id="IPR003849">
    <property type="entry name" value="Preprotein_translocase_YajC"/>
</dbReference>
<evidence type="ECO:0000313" key="15">
    <source>
        <dbReference type="Proteomes" id="UP000644749"/>
    </source>
</evidence>
<evidence type="ECO:0000256" key="10">
    <source>
        <dbReference type="ARBA" id="ARBA00022989"/>
    </source>
</evidence>
<evidence type="ECO:0000256" key="2">
    <source>
        <dbReference type="ARBA" id="ARBA00004162"/>
    </source>
</evidence>
<accession>A0ABS1S4Q5</accession>
<keyword evidence="10 13" id="KW-1133">Transmembrane helix</keyword>
<evidence type="ECO:0000256" key="8">
    <source>
        <dbReference type="ARBA" id="ARBA00022692"/>
    </source>
</evidence>
<keyword evidence="11" id="KW-0811">Translocation</keyword>
<dbReference type="Pfam" id="PF02699">
    <property type="entry name" value="YajC"/>
    <property type="match status" value="1"/>
</dbReference>
<evidence type="ECO:0000256" key="9">
    <source>
        <dbReference type="ARBA" id="ARBA00022927"/>
    </source>
</evidence>
<evidence type="ECO:0000256" key="3">
    <source>
        <dbReference type="ARBA" id="ARBA00006742"/>
    </source>
</evidence>
<dbReference type="RefSeq" id="WP_167621559.1">
    <property type="nucleotide sequence ID" value="NZ_BNCL01000007.1"/>
</dbReference>
<name>A0ABS1S4Q5_9RHOB</name>
<dbReference type="EMBL" id="JAESHT010000006">
    <property type="protein sequence ID" value="MBL3673698.1"/>
    <property type="molecule type" value="Genomic_DNA"/>
</dbReference>
<comment type="caution">
    <text evidence="14">The sequence shown here is derived from an EMBL/GenBank/DDBJ whole genome shotgun (WGS) entry which is preliminary data.</text>
</comment>
<dbReference type="NCBIfam" id="TIGR00739">
    <property type="entry name" value="yajC"/>
    <property type="match status" value="1"/>
</dbReference>
<comment type="function">
    <text evidence="1">The SecYEG-SecDF-YajC-YidC holo-translocon (HTL) protein secretase/insertase is a supercomplex required for protein secretion, insertion of proteins into membranes, and assembly of membrane protein complexes. While the SecYEG complex is essential for assembly of a number of proteins and complexes, the SecDF-YajC-YidC subcomplex facilitates these functions.</text>
</comment>
<evidence type="ECO:0000256" key="5">
    <source>
        <dbReference type="ARBA" id="ARBA00014962"/>
    </source>
</evidence>
<evidence type="ECO:0000256" key="13">
    <source>
        <dbReference type="SAM" id="Phobius"/>
    </source>
</evidence>
<keyword evidence="6" id="KW-0813">Transport</keyword>
<reference evidence="14 15" key="1">
    <citation type="submission" date="2021-01" db="EMBL/GenBank/DDBJ databases">
        <title>011410 draft genome.</title>
        <authorList>
            <person name="Lang L."/>
        </authorList>
    </citation>
    <scope>NUCLEOTIDE SEQUENCE [LARGE SCALE GENOMIC DNA]</scope>
    <source>
        <strain evidence="14 15">KCTC 42845</strain>
    </source>
</reference>
<sequence>MFVTPAYAQAAAGGAGPTAAFAQFIPLILIFAIMYFLMIRPQQKRMKQHREMVSALKKGDHVVTSGGIIGKVSSVRDDELEVEIATGVKVRVIRSTVSQVLNKSEPVAANA</sequence>
<evidence type="ECO:0000256" key="7">
    <source>
        <dbReference type="ARBA" id="ARBA00022475"/>
    </source>
</evidence>
<evidence type="ECO:0000256" key="4">
    <source>
        <dbReference type="ARBA" id="ARBA00011718"/>
    </source>
</evidence>
<dbReference type="PANTHER" id="PTHR33909">
    <property type="entry name" value="SEC TRANSLOCON ACCESSORY COMPLEX SUBUNIT YAJC"/>
    <property type="match status" value="1"/>
</dbReference>
<protein>
    <recommendedName>
        <fullName evidence="5">Sec translocon accessory complex subunit YajC</fullName>
    </recommendedName>
</protein>
<comment type="subunit">
    <text evidence="4">Part of the SecDF-YidC-YajC translocase complex. The SecDF-YidC-YajC translocase forms a supercomplex with SecYEG, called the holo-translocon (HTL).</text>
</comment>
<keyword evidence="7" id="KW-1003">Cell membrane</keyword>
<keyword evidence="9" id="KW-0653">Protein transport</keyword>
<evidence type="ECO:0000313" key="14">
    <source>
        <dbReference type="EMBL" id="MBL3673698.1"/>
    </source>
</evidence>
<evidence type="ECO:0000256" key="12">
    <source>
        <dbReference type="ARBA" id="ARBA00023136"/>
    </source>
</evidence>
<keyword evidence="8 13" id="KW-0812">Transmembrane</keyword>
<comment type="similarity">
    <text evidence="3">Belongs to the YajC family.</text>
</comment>
<proteinExistence type="inferred from homology"/>
<evidence type="ECO:0000256" key="11">
    <source>
        <dbReference type="ARBA" id="ARBA00023010"/>
    </source>
</evidence>
<dbReference type="PANTHER" id="PTHR33909:SF1">
    <property type="entry name" value="SEC TRANSLOCON ACCESSORY COMPLEX SUBUNIT YAJC"/>
    <property type="match status" value="1"/>
</dbReference>
<evidence type="ECO:0000256" key="6">
    <source>
        <dbReference type="ARBA" id="ARBA00022448"/>
    </source>
</evidence>
<comment type="subcellular location">
    <subcellularLocation>
        <location evidence="2">Cell membrane</location>
        <topology evidence="2">Single-pass membrane protein</topology>
    </subcellularLocation>
</comment>
<gene>
    <name evidence="14" type="primary">yajC</name>
    <name evidence="14" type="ORF">JL111_09385</name>
</gene>
<organism evidence="14 15">
    <name type="scientific">Paracoccus aerius</name>
    <dbReference type="NCBI Taxonomy" id="1915382"/>
    <lineage>
        <taxon>Bacteria</taxon>
        <taxon>Pseudomonadati</taxon>
        <taxon>Pseudomonadota</taxon>
        <taxon>Alphaproteobacteria</taxon>
        <taxon>Rhodobacterales</taxon>
        <taxon>Paracoccaceae</taxon>
        <taxon>Paracoccus</taxon>
    </lineage>
</organism>